<dbReference type="InterPro" id="IPR000504">
    <property type="entry name" value="RRM_dom"/>
</dbReference>
<organism evidence="8 9">
    <name type="scientific">Emericellopsis atlantica</name>
    <dbReference type="NCBI Taxonomy" id="2614577"/>
    <lineage>
        <taxon>Eukaryota</taxon>
        <taxon>Fungi</taxon>
        <taxon>Dikarya</taxon>
        <taxon>Ascomycota</taxon>
        <taxon>Pezizomycotina</taxon>
        <taxon>Sordariomycetes</taxon>
        <taxon>Hypocreomycetidae</taxon>
        <taxon>Hypocreales</taxon>
        <taxon>Bionectriaceae</taxon>
        <taxon>Emericellopsis</taxon>
    </lineage>
</organism>
<reference evidence="8" key="1">
    <citation type="journal article" date="2021" name="IMA Fungus">
        <title>Genomic characterization of three marine fungi, including Emericellopsis atlantica sp. nov. with signatures of a generalist lifestyle and marine biomass degradation.</title>
        <authorList>
            <person name="Hagestad O.C."/>
            <person name="Hou L."/>
            <person name="Andersen J.H."/>
            <person name="Hansen E.H."/>
            <person name="Altermark B."/>
            <person name="Li C."/>
            <person name="Kuhnert E."/>
            <person name="Cox R.J."/>
            <person name="Crous P.W."/>
            <person name="Spatafora J.W."/>
            <person name="Lail K."/>
            <person name="Amirebrahimi M."/>
            <person name="Lipzen A."/>
            <person name="Pangilinan J."/>
            <person name="Andreopoulos W."/>
            <person name="Hayes R.D."/>
            <person name="Ng V."/>
            <person name="Grigoriev I.V."/>
            <person name="Jackson S.A."/>
            <person name="Sutton T.D.S."/>
            <person name="Dobson A.D.W."/>
            <person name="Rama T."/>
        </authorList>
    </citation>
    <scope>NUCLEOTIDE SEQUENCE</scope>
    <source>
        <strain evidence="8">TS7</strain>
    </source>
</reference>
<dbReference type="PROSITE" id="PS50102">
    <property type="entry name" value="RRM"/>
    <property type="match status" value="1"/>
</dbReference>
<evidence type="ECO:0000313" key="8">
    <source>
        <dbReference type="EMBL" id="KAG9256418.1"/>
    </source>
</evidence>
<dbReference type="SUPFAM" id="SSF54928">
    <property type="entry name" value="RNA-binding domain, RBD"/>
    <property type="match status" value="2"/>
</dbReference>
<feature type="compositionally biased region" description="Low complexity" evidence="6">
    <location>
        <begin position="382"/>
        <end position="396"/>
    </location>
</feature>
<dbReference type="InterPro" id="IPR012677">
    <property type="entry name" value="Nucleotide-bd_a/b_plait_sf"/>
</dbReference>
<dbReference type="GO" id="GO:0005737">
    <property type="term" value="C:cytoplasm"/>
    <property type="evidence" value="ECO:0007669"/>
    <property type="project" value="TreeGrafter"/>
</dbReference>
<dbReference type="Proteomes" id="UP000887229">
    <property type="component" value="Unassembled WGS sequence"/>
</dbReference>
<dbReference type="SMART" id="SM00360">
    <property type="entry name" value="RRM"/>
    <property type="match status" value="1"/>
</dbReference>
<evidence type="ECO:0000256" key="6">
    <source>
        <dbReference type="SAM" id="MobiDB-lite"/>
    </source>
</evidence>
<keyword evidence="5" id="KW-0694">RNA-binding</keyword>
<dbReference type="GO" id="GO:0003729">
    <property type="term" value="F:mRNA binding"/>
    <property type="evidence" value="ECO:0007669"/>
    <property type="project" value="TreeGrafter"/>
</dbReference>
<evidence type="ECO:0000256" key="5">
    <source>
        <dbReference type="PROSITE-ProRule" id="PRU00176"/>
    </source>
</evidence>
<evidence type="ECO:0000256" key="3">
    <source>
        <dbReference type="ARBA" id="ARBA00023161"/>
    </source>
</evidence>
<dbReference type="Gene3D" id="3.30.70.330">
    <property type="match status" value="2"/>
</dbReference>
<evidence type="ECO:0000259" key="7">
    <source>
        <dbReference type="PROSITE" id="PS50102"/>
    </source>
</evidence>
<evidence type="ECO:0000313" key="9">
    <source>
        <dbReference type="Proteomes" id="UP000887229"/>
    </source>
</evidence>
<evidence type="ECO:0000256" key="2">
    <source>
        <dbReference type="ARBA" id="ARBA00005991"/>
    </source>
</evidence>
<comment type="caution">
    <text evidence="8">The sequence shown here is derived from an EMBL/GenBank/DDBJ whole genome shotgun (WGS) entry which is preliminary data.</text>
</comment>
<feature type="compositionally biased region" description="Basic and acidic residues" evidence="6">
    <location>
        <begin position="228"/>
        <end position="277"/>
    </location>
</feature>
<dbReference type="Pfam" id="PF00076">
    <property type="entry name" value="RRM_1"/>
    <property type="match status" value="1"/>
</dbReference>
<feature type="domain" description="RRM" evidence="7">
    <location>
        <begin position="479"/>
        <end position="552"/>
    </location>
</feature>
<dbReference type="GO" id="GO:0000184">
    <property type="term" value="P:nuclear-transcribed mRNA catabolic process, nonsense-mediated decay"/>
    <property type="evidence" value="ECO:0007669"/>
    <property type="project" value="UniProtKB-KW"/>
</dbReference>
<keyword evidence="4" id="KW-0539">Nucleus</keyword>
<proteinExistence type="inferred from homology"/>
<accession>A0A9P7ZQG2</accession>
<keyword evidence="3" id="KW-0866">Nonsense-mediated mRNA decay</keyword>
<feature type="compositionally biased region" description="Basic and acidic residues" evidence="6">
    <location>
        <begin position="339"/>
        <end position="357"/>
    </location>
</feature>
<dbReference type="CDD" id="cd00590">
    <property type="entry name" value="RRM_SF"/>
    <property type="match status" value="1"/>
</dbReference>
<feature type="compositionally biased region" description="Polar residues" evidence="6">
    <location>
        <begin position="459"/>
        <end position="468"/>
    </location>
</feature>
<keyword evidence="9" id="KW-1185">Reference proteome</keyword>
<dbReference type="EMBL" id="MU251248">
    <property type="protein sequence ID" value="KAG9256418.1"/>
    <property type="molecule type" value="Genomic_DNA"/>
</dbReference>
<feature type="compositionally biased region" description="Basic residues" evidence="6">
    <location>
        <begin position="11"/>
        <end position="20"/>
    </location>
</feature>
<dbReference type="InterPro" id="IPR039722">
    <property type="entry name" value="Upf3"/>
</dbReference>
<dbReference type="Pfam" id="PF03467">
    <property type="entry name" value="Smg4_UPF3"/>
    <property type="match status" value="1"/>
</dbReference>
<gene>
    <name evidence="8" type="ORF">F5Z01DRAFT_650107</name>
</gene>
<comment type="similarity">
    <text evidence="2">Belongs to the RENT3 family.</text>
</comment>
<protein>
    <submittedName>
        <fullName evidence="8">Smg-4/UPF3 family-domain-containing protein</fullName>
    </submittedName>
</protein>
<dbReference type="PANTHER" id="PTHR13112:SF0">
    <property type="entry name" value="FI21285P1"/>
    <property type="match status" value="1"/>
</dbReference>
<feature type="region of interest" description="Disordered" evidence="6">
    <location>
        <begin position="228"/>
        <end position="487"/>
    </location>
</feature>
<dbReference type="GO" id="GO:0045727">
    <property type="term" value="P:positive regulation of translation"/>
    <property type="evidence" value="ECO:0007669"/>
    <property type="project" value="TreeGrafter"/>
</dbReference>
<dbReference type="PANTHER" id="PTHR13112">
    <property type="entry name" value="UPF3 REGULATOR OF NONSENSE TRANSCRIPTS-LIKE PROTEIN"/>
    <property type="match status" value="1"/>
</dbReference>
<evidence type="ECO:0000256" key="1">
    <source>
        <dbReference type="ARBA" id="ARBA00004123"/>
    </source>
</evidence>
<name>A0A9P7ZQG2_9HYPO</name>
<evidence type="ECO:0000256" key="4">
    <source>
        <dbReference type="ARBA" id="ARBA00023242"/>
    </source>
</evidence>
<dbReference type="RefSeq" id="XP_046120342.1">
    <property type="nucleotide sequence ID" value="XM_046263138.1"/>
</dbReference>
<feature type="compositionally biased region" description="Polar residues" evidence="6">
    <location>
        <begin position="1"/>
        <end position="10"/>
    </location>
</feature>
<feature type="region of interest" description="Disordered" evidence="6">
    <location>
        <begin position="544"/>
        <end position="614"/>
    </location>
</feature>
<dbReference type="GO" id="GO:0005730">
    <property type="term" value="C:nucleolus"/>
    <property type="evidence" value="ECO:0007669"/>
    <property type="project" value="TreeGrafter"/>
</dbReference>
<dbReference type="InterPro" id="IPR035979">
    <property type="entry name" value="RBD_domain_sf"/>
</dbReference>
<dbReference type="CDD" id="cd12455">
    <property type="entry name" value="RRM_like_Smg4_UPF3"/>
    <property type="match status" value="1"/>
</dbReference>
<dbReference type="OrthoDB" id="18087at2759"/>
<dbReference type="AlphaFoldDB" id="A0A9P7ZQG2"/>
<comment type="subcellular location">
    <subcellularLocation>
        <location evidence="1">Nucleus</location>
    </subcellularLocation>
</comment>
<feature type="region of interest" description="Disordered" evidence="6">
    <location>
        <begin position="1"/>
        <end position="74"/>
    </location>
</feature>
<feature type="compositionally biased region" description="Low complexity" evidence="6">
    <location>
        <begin position="589"/>
        <end position="614"/>
    </location>
</feature>
<sequence length="614" mass="63843">MSGATPQPSSRRGKAGRHRSANFSRGKDGAANKPNSTARQSDKSSEPNGKPEGQKPAKSKAQNDGEKLVVRRLPPGMTEEEFVTILGPEWEVDKGKVDWFDFVAGGISKDLSKPPTPGRAYLHLMRKDDIMPLNDAVRSKTWEDVKNTFTNTSLVGPPTVEFCLYKKVPGAKKRVDSRQGTIDQDPEFQAFLESLANPVQTKDVEAEFEESDKTDAKVTSTPLVEFLKEKKAKSKENAKKNAKGEGKGKGAAKDDDQPKKKGKANKDDKAEASKEPVKILTKKAASEQAAEAAKAAAGQINGAGNNDGPKSRRAGIAAAARLLQRDLGLSPGSAHRKARQEAAKAGGDTKSDTKTEAADSSASVGAKATAANRPASPAPSDGGASKSSNAAGSKSQQNRRTRGAKGKATEPQATLTPANPPMILKKKPDGAAAPAEPQPETPSEGSNGPAKHPAAATKANGSKASQQRKAAPASGQESTRAFVKHANPSQGVTDAALKQSLEAFGPVTFVEMDKRKGFAYVDFADRESLAKAIAGSPVAVGQGTVQVLERKEKKPQNQQQGTPAAEGSAPKADKPQGRGRRGRGGGGNKNAASEKAAPAAGDASSAAAPAGNGG</sequence>
<dbReference type="GeneID" id="70294041"/>
<feature type="compositionally biased region" description="Low complexity" evidence="6">
    <location>
        <begin position="282"/>
        <end position="306"/>
    </location>
</feature>
<dbReference type="InterPro" id="IPR005120">
    <property type="entry name" value="UPF3_dom"/>
</dbReference>